<evidence type="ECO:0000256" key="3">
    <source>
        <dbReference type="ARBA" id="ARBA00022552"/>
    </source>
</evidence>
<dbReference type="PANTHER" id="PTHR46986:SF1">
    <property type="entry name" value="ENDORIBONUCLEASE YBEY, CHLOROPLASTIC"/>
    <property type="match status" value="1"/>
</dbReference>
<dbReference type="GO" id="GO:0004521">
    <property type="term" value="F:RNA endonuclease activity"/>
    <property type="evidence" value="ECO:0007669"/>
    <property type="project" value="UniProtKB-UniRule"/>
</dbReference>
<dbReference type="EC" id="3.1.-.-" evidence="9"/>
<comment type="cofactor">
    <cofactor evidence="9">
        <name>Zn(2+)</name>
        <dbReference type="ChEBI" id="CHEBI:29105"/>
    </cofactor>
    <text evidence="9">Binds 1 zinc ion.</text>
</comment>
<keyword evidence="4 9" id="KW-0540">Nuclease</keyword>
<comment type="subcellular location">
    <subcellularLocation>
        <location evidence="9">Cytoplasm</location>
    </subcellularLocation>
</comment>
<dbReference type="InterPro" id="IPR023091">
    <property type="entry name" value="MetalPrtase_cat_dom_sf_prd"/>
</dbReference>
<comment type="function">
    <text evidence="9">Single strand-specific metallo-endoribonuclease involved in late-stage 70S ribosome quality control and in maturation of the 3' terminus of the 16S rRNA.</text>
</comment>
<dbReference type="EMBL" id="LT859958">
    <property type="protein sequence ID" value="SMX54347.1"/>
    <property type="molecule type" value="Genomic_DNA"/>
</dbReference>
<dbReference type="AlphaFoldDB" id="A0A1Y6K672"/>
<gene>
    <name evidence="9" type="primary">ybeY</name>
    <name evidence="10" type="ORF">CFX1CAM_1282</name>
</gene>
<keyword evidence="7 9" id="KW-0378">Hydrolase</keyword>
<dbReference type="Proteomes" id="UP000195514">
    <property type="component" value="Chromosome I"/>
</dbReference>
<keyword evidence="5 9" id="KW-0479">Metal-binding</keyword>
<dbReference type="InterPro" id="IPR002036">
    <property type="entry name" value="YbeY"/>
</dbReference>
<proteinExistence type="inferred from homology"/>
<evidence type="ECO:0000256" key="8">
    <source>
        <dbReference type="ARBA" id="ARBA00022833"/>
    </source>
</evidence>
<dbReference type="GO" id="GO:0008270">
    <property type="term" value="F:zinc ion binding"/>
    <property type="evidence" value="ECO:0007669"/>
    <property type="project" value="UniProtKB-UniRule"/>
</dbReference>
<evidence type="ECO:0000256" key="7">
    <source>
        <dbReference type="ARBA" id="ARBA00022801"/>
    </source>
</evidence>
<dbReference type="RefSeq" id="WP_087862204.1">
    <property type="nucleotide sequence ID" value="NZ_LT859958.1"/>
</dbReference>
<evidence type="ECO:0000256" key="9">
    <source>
        <dbReference type="HAMAP-Rule" id="MF_00009"/>
    </source>
</evidence>
<sequence>MSQENIIVNVIVTPKTKNKVNPSIIKHAAQATLRAEGKTRASLSVKVTDDQEMQLLNKTYRNTDSTTDVLAFNQDYIDPETDLLYLGDIVISYEQAKLQADEHKWAVHEECALLTIHGTLHLLGYDHSNPEEKDEMWNKQNNILRCVMISGMEDSA</sequence>
<evidence type="ECO:0000256" key="6">
    <source>
        <dbReference type="ARBA" id="ARBA00022759"/>
    </source>
</evidence>
<accession>A0A1Y6K672</accession>
<dbReference type="OrthoDB" id="9807740at2"/>
<keyword evidence="8 9" id="KW-0862">Zinc</keyword>
<feature type="binding site" evidence="9">
    <location>
        <position position="127"/>
    </location>
    <ligand>
        <name>Zn(2+)</name>
        <dbReference type="ChEBI" id="CHEBI:29105"/>
        <note>catalytic</note>
    </ligand>
</feature>
<dbReference type="PANTHER" id="PTHR46986">
    <property type="entry name" value="ENDORIBONUCLEASE YBEY, CHLOROPLASTIC"/>
    <property type="match status" value="1"/>
</dbReference>
<feature type="binding site" evidence="9">
    <location>
        <position position="117"/>
    </location>
    <ligand>
        <name>Zn(2+)</name>
        <dbReference type="ChEBI" id="CHEBI:29105"/>
        <note>catalytic</note>
    </ligand>
</feature>
<keyword evidence="6 9" id="KW-0255">Endonuclease</keyword>
<evidence type="ECO:0000256" key="4">
    <source>
        <dbReference type="ARBA" id="ARBA00022722"/>
    </source>
</evidence>
<dbReference type="InterPro" id="IPR020549">
    <property type="entry name" value="YbeY_CS"/>
</dbReference>
<feature type="binding site" evidence="9">
    <location>
        <position position="121"/>
    </location>
    <ligand>
        <name>Zn(2+)</name>
        <dbReference type="ChEBI" id="CHEBI:29105"/>
        <note>catalytic</note>
    </ligand>
</feature>
<dbReference type="SUPFAM" id="SSF55486">
    <property type="entry name" value="Metalloproteases ('zincins'), catalytic domain"/>
    <property type="match status" value="1"/>
</dbReference>
<protein>
    <recommendedName>
        <fullName evidence="9">Endoribonuclease YbeY</fullName>
        <ecNumber evidence="9">3.1.-.-</ecNumber>
    </recommendedName>
</protein>
<dbReference type="Pfam" id="PF02130">
    <property type="entry name" value="YbeY"/>
    <property type="match status" value="1"/>
</dbReference>
<dbReference type="HAMAP" id="MF_00009">
    <property type="entry name" value="Endoribonucl_YbeY"/>
    <property type="match status" value="1"/>
</dbReference>
<keyword evidence="11" id="KW-1185">Reference proteome</keyword>
<keyword evidence="3 9" id="KW-0698">rRNA processing</keyword>
<comment type="similarity">
    <text evidence="1 9">Belongs to the endoribonuclease YbeY family.</text>
</comment>
<keyword evidence="9" id="KW-0963">Cytoplasm</keyword>
<evidence type="ECO:0000256" key="1">
    <source>
        <dbReference type="ARBA" id="ARBA00010875"/>
    </source>
</evidence>
<evidence type="ECO:0000256" key="5">
    <source>
        <dbReference type="ARBA" id="ARBA00022723"/>
    </source>
</evidence>
<dbReference type="GO" id="GO:0004222">
    <property type="term" value="F:metalloendopeptidase activity"/>
    <property type="evidence" value="ECO:0007669"/>
    <property type="project" value="InterPro"/>
</dbReference>
<evidence type="ECO:0000313" key="10">
    <source>
        <dbReference type="EMBL" id="SMX54347.1"/>
    </source>
</evidence>
<reference evidence="11" key="1">
    <citation type="submission" date="2017-05" db="EMBL/GenBank/DDBJ databases">
        <authorList>
            <person name="Kirkegaard R."/>
            <person name="Mcilroy J S."/>
        </authorList>
    </citation>
    <scope>NUCLEOTIDE SEQUENCE [LARGE SCALE GENOMIC DNA]</scope>
</reference>
<dbReference type="PROSITE" id="PS01306">
    <property type="entry name" value="UPF0054"/>
    <property type="match status" value="1"/>
</dbReference>
<dbReference type="KEGG" id="abat:CFX1CAM_1282"/>
<dbReference type="GO" id="GO:0006364">
    <property type="term" value="P:rRNA processing"/>
    <property type="evidence" value="ECO:0007669"/>
    <property type="project" value="UniProtKB-UniRule"/>
</dbReference>
<dbReference type="GO" id="GO:0005737">
    <property type="term" value="C:cytoplasm"/>
    <property type="evidence" value="ECO:0007669"/>
    <property type="project" value="UniProtKB-SubCell"/>
</dbReference>
<evidence type="ECO:0000256" key="2">
    <source>
        <dbReference type="ARBA" id="ARBA00022517"/>
    </source>
</evidence>
<dbReference type="NCBIfam" id="TIGR00043">
    <property type="entry name" value="rRNA maturation RNase YbeY"/>
    <property type="match status" value="1"/>
</dbReference>
<keyword evidence="2 9" id="KW-0690">Ribosome biogenesis</keyword>
<name>A0A1Y6K672_9CHLR</name>
<dbReference type="Gene3D" id="3.40.390.30">
    <property type="entry name" value="Metalloproteases ('zincins'), catalytic domain"/>
    <property type="match status" value="1"/>
</dbReference>
<organism evidence="10 11">
    <name type="scientific">Candidatus Brevifilum fermentans</name>
    <dbReference type="NCBI Taxonomy" id="1986204"/>
    <lineage>
        <taxon>Bacteria</taxon>
        <taxon>Bacillati</taxon>
        <taxon>Chloroflexota</taxon>
        <taxon>Anaerolineae</taxon>
        <taxon>Anaerolineales</taxon>
        <taxon>Anaerolineaceae</taxon>
        <taxon>Candidatus Brevifilum</taxon>
    </lineage>
</organism>
<evidence type="ECO:0000313" key="11">
    <source>
        <dbReference type="Proteomes" id="UP000195514"/>
    </source>
</evidence>